<sequence length="129" mass="14281">MKLINILKRATAVVAIAFAAISAAHADTPTTRDDGVTVIHLDEYNGYFSAHETVAGLKAGEYEFVITNKAEKLVGFQIQRLSDKETLDMFPLEPGETRISRVTIGEDGVRFRCPINPTPWYDLDVIKKG</sequence>
<evidence type="ECO:0000313" key="2">
    <source>
        <dbReference type="EMBL" id="MFD2097196.1"/>
    </source>
</evidence>
<feature type="signal peptide" evidence="1">
    <location>
        <begin position="1"/>
        <end position="26"/>
    </location>
</feature>
<feature type="chain" id="PRO_5046204660" description="EfeO-type cupredoxin-like domain-containing protein" evidence="1">
    <location>
        <begin position="27"/>
        <end position="129"/>
    </location>
</feature>
<evidence type="ECO:0000256" key="1">
    <source>
        <dbReference type="SAM" id="SignalP"/>
    </source>
</evidence>
<reference evidence="3" key="1">
    <citation type="journal article" date="2019" name="Int. J. Syst. Evol. Microbiol.">
        <title>The Global Catalogue of Microorganisms (GCM) 10K type strain sequencing project: providing services to taxonomists for standard genome sequencing and annotation.</title>
        <authorList>
            <consortium name="The Broad Institute Genomics Platform"/>
            <consortium name="The Broad Institute Genome Sequencing Center for Infectious Disease"/>
            <person name="Wu L."/>
            <person name="Ma J."/>
        </authorList>
    </citation>
    <scope>NUCLEOTIDE SEQUENCE [LARGE SCALE GENOMIC DNA]</scope>
    <source>
        <strain evidence="3">CGMCC 1.10992</strain>
    </source>
</reference>
<evidence type="ECO:0008006" key="4">
    <source>
        <dbReference type="Google" id="ProtNLM"/>
    </source>
</evidence>
<protein>
    <recommendedName>
        <fullName evidence="4">EfeO-type cupredoxin-like domain-containing protein</fullName>
    </recommendedName>
</protein>
<keyword evidence="3" id="KW-1185">Reference proteome</keyword>
<accession>A0ABW4XRR0</accession>
<keyword evidence="1" id="KW-0732">Signal</keyword>
<gene>
    <name evidence="2" type="ORF">ACFSJ3_14465</name>
</gene>
<name>A0ABW4XRR0_9GAMM</name>
<proteinExistence type="predicted"/>
<dbReference type="EMBL" id="JBHUHT010000016">
    <property type="protein sequence ID" value="MFD2097196.1"/>
    <property type="molecule type" value="Genomic_DNA"/>
</dbReference>
<organism evidence="2 3">
    <name type="scientific">Corallincola platygyrae</name>
    <dbReference type="NCBI Taxonomy" id="1193278"/>
    <lineage>
        <taxon>Bacteria</taxon>
        <taxon>Pseudomonadati</taxon>
        <taxon>Pseudomonadota</taxon>
        <taxon>Gammaproteobacteria</taxon>
        <taxon>Alteromonadales</taxon>
        <taxon>Psychromonadaceae</taxon>
        <taxon>Corallincola</taxon>
    </lineage>
</organism>
<dbReference type="RefSeq" id="WP_345339880.1">
    <property type="nucleotide sequence ID" value="NZ_BAABLI010000012.1"/>
</dbReference>
<evidence type="ECO:0000313" key="3">
    <source>
        <dbReference type="Proteomes" id="UP001597380"/>
    </source>
</evidence>
<dbReference type="Proteomes" id="UP001597380">
    <property type="component" value="Unassembled WGS sequence"/>
</dbReference>
<comment type="caution">
    <text evidence="2">The sequence shown here is derived from an EMBL/GenBank/DDBJ whole genome shotgun (WGS) entry which is preliminary data.</text>
</comment>